<dbReference type="PANTHER" id="PTHR11851">
    <property type="entry name" value="METALLOPROTEASE"/>
    <property type="match status" value="1"/>
</dbReference>
<name>A0A060R8Q1_9BACT</name>
<dbReference type="Gene3D" id="3.30.830.10">
    <property type="entry name" value="Metalloenzyme, LuxS/M16 peptidase-like"/>
    <property type="match status" value="2"/>
</dbReference>
<proteinExistence type="inferred from homology"/>
<evidence type="ECO:0000259" key="6">
    <source>
        <dbReference type="Pfam" id="PF05193"/>
    </source>
</evidence>
<dbReference type="Pfam" id="PF05193">
    <property type="entry name" value="Peptidase_M16_C"/>
    <property type="match status" value="1"/>
</dbReference>
<dbReference type="PATRIC" id="fig|1433126.3.peg.21"/>
<dbReference type="OrthoDB" id="9811314at2"/>
<comment type="cofactor">
    <cofactor evidence="1">
        <name>Zn(2+)</name>
        <dbReference type="ChEBI" id="CHEBI:29105"/>
    </cofactor>
</comment>
<keyword evidence="8" id="KW-1185">Reference proteome</keyword>
<protein>
    <submittedName>
        <fullName evidence="7">M16 family peptidase</fullName>
    </submittedName>
</protein>
<dbReference type="InterPro" id="IPR050361">
    <property type="entry name" value="MPP/UQCRC_Complex"/>
</dbReference>
<dbReference type="GO" id="GO:0004222">
    <property type="term" value="F:metalloendopeptidase activity"/>
    <property type="evidence" value="ECO:0007669"/>
    <property type="project" value="InterPro"/>
</dbReference>
<gene>
    <name evidence="7" type="ORF">BN938_0021</name>
</gene>
<dbReference type="Pfam" id="PF00675">
    <property type="entry name" value="Peptidase_M16"/>
    <property type="match status" value="1"/>
</dbReference>
<feature type="domain" description="Peptidase M16 N-terminal" evidence="5">
    <location>
        <begin position="23"/>
        <end position="160"/>
    </location>
</feature>
<dbReference type="InterPro" id="IPR007863">
    <property type="entry name" value="Peptidase_M16_C"/>
</dbReference>
<dbReference type="GO" id="GO:0006508">
    <property type="term" value="P:proteolysis"/>
    <property type="evidence" value="ECO:0007669"/>
    <property type="project" value="InterPro"/>
</dbReference>
<dbReference type="GO" id="GO:0046872">
    <property type="term" value="F:metal ion binding"/>
    <property type="evidence" value="ECO:0007669"/>
    <property type="project" value="InterPro"/>
</dbReference>
<evidence type="ECO:0000256" key="4">
    <source>
        <dbReference type="SAM" id="Coils"/>
    </source>
</evidence>
<dbReference type="InterPro" id="IPR011765">
    <property type="entry name" value="Pept_M16_N"/>
</dbReference>
<dbReference type="InterPro" id="IPR001431">
    <property type="entry name" value="Pept_M16_Zn_BS"/>
</dbReference>
<evidence type="ECO:0000256" key="1">
    <source>
        <dbReference type="ARBA" id="ARBA00001947"/>
    </source>
</evidence>
<dbReference type="PANTHER" id="PTHR11851:SF49">
    <property type="entry name" value="MITOCHONDRIAL-PROCESSING PEPTIDASE SUBUNIT ALPHA"/>
    <property type="match status" value="1"/>
</dbReference>
<accession>A0A060R8Q1</accession>
<dbReference type="KEGG" id="rbc:BN938_0021"/>
<evidence type="ECO:0000259" key="5">
    <source>
        <dbReference type="Pfam" id="PF00675"/>
    </source>
</evidence>
<reference evidence="7 8" key="1">
    <citation type="journal article" date="2015" name="Genome Announc.">
        <title>Complete Genome Sequence of the Novel Leech Symbiont Mucinivorans hirudinis M3T.</title>
        <authorList>
            <person name="Nelson M.C."/>
            <person name="Bomar L."/>
            <person name="Graf J."/>
        </authorList>
    </citation>
    <scope>NUCLEOTIDE SEQUENCE [LARGE SCALE GENOMIC DNA]</scope>
    <source>
        <strain evidence="8">M3</strain>
    </source>
</reference>
<dbReference type="eggNOG" id="COG0612">
    <property type="taxonomic scope" value="Bacteria"/>
</dbReference>
<feature type="coiled-coil region" evidence="4">
    <location>
        <begin position="308"/>
        <end position="340"/>
    </location>
</feature>
<dbReference type="EMBL" id="HG934468">
    <property type="protein sequence ID" value="CDN30128.1"/>
    <property type="molecule type" value="Genomic_DNA"/>
</dbReference>
<dbReference type="Proteomes" id="UP000027616">
    <property type="component" value="Chromosome I"/>
</dbReference>
<keyword evidence="4" id="KW-0175">Coiled coil</keyword>
<dbReference type="AlphaFoldDB" id="A0A060R8Q1"/>
<evidence type="ECO:0000313" key="8">
    <source>
        <dbReference type="Proteomes" id="UP000027616"/>
    </source>
</evidence>
<dbReference type="STRING" id="1433126.BN938_0021"/>
<dbReference type="HOGENOM" id="CLU_009902_3_2_10"/>
<evidence type="ECO:0000256" key="2">
    <source>
        <dbReference type="ARBA" id="ARBA00007261"/>
    </source>
</evidence>
<dbReference type="InterPro" id="IPR011249">
    <property type="entry name" value="Metalloenz_LuxS/M16"/>
</dbReference>
<sequence>MQEFSTITLENGIRCVHRRVRSSVAHIALTINAGTRDESPEQHGVAHLVEHLLFKGTARRTAFQINNRLESVGGELNAFTTKEETVLHASCLVGDFSKGADLLCDMAFNSAFVRREIEKEKQVIIDEINSYKDSPSELIFDEFEERLFENSTLGRNILGTQRQLTKIQRDDLLDFVGRNYNTDHIVFSSSSSLTHNQFRVKCEKYLNDITSNIRKSERCKPELRPAFNIVSNKKTYQTHTVIGGSCYSLYDERRMPFALLINILGGQSSLSRLNQTLRERYAITYNVEASYTPYTDCGVWAIYFGSDADKHQQALELVMAEIEKIKIKLTDNQLKKAKKQFIGQLMVSSENNENFIMAIAKSMLIFNSFDTNEQIAARIEAISAEELQDVAKEIFRGDNINFLTYK</sequence>
<organism evidence="7 8">
    <name type="scientific">Mucinivorans hirudinis</name>
    <dbReference type="NCBI Taxonomy" id="1433126"/>
    <lineage>
        <taxon>Bacteria</taxon>
        <taxon>Pseudomonadati</taxon>
        <taxon>Bacteroidota</taxon>
        <taxon>Bacteroidia</taxon>
        <taxon>Bacteroidales</taxon>
        <taxon>Rikenellaceae</taxon>
        <taxon>Mucinivorans</taxon>
    </lineage>
</organism>
<feature type="domain" description="Peptidase M16 C-terminal" evidence="6">
    <location>
        <begin position="166"/>
        <end position="340"/>
    </location>
</feature>
<dbReference type="PROSITE" id="PS00143">
    <property type="entry name" value="INSULINASE"/>
    <property type="match status" value="1"/>
</dbReference>
<evidence type="ECO:0000313" key="7">
    <source>
        <dbReference type="EMBL" id="CDN30128.1"/>
    </source>
</evidence>
<comment type="similarity">
    <text evidence="2 3">Belongs to the peptidase M16 family.</text>
</comment>
<evidence type="ECO:0000256" key="3">
    <source>
        <dbReference type="RuleBase" id="RU004447"/>
    </source>
</evidence>
<dbReference type="SUPFAM" id="SSF63411">
    <property type="entry name" value="LuxS/MPP-like metallohydrolase"/>
    <property type="match status" value="2"/>
</dbReference>